<dbReference type="EnsemblMetazoa" id="XM_022791677">
    <property type="protein sequence ID" value="XP_022647412"/>
    <property type="gene ID" value="LOC111244482"/>
</dbReference>
<evidence type="ECO:0000256" key="1">
    <source>
        <dbReference type="ARBA" id="ARBA00005771"/>
    </source>
</evidence>
<dbReference type="PANTHER" id="PTHR11783">
    <property type="entry name" value="SULFOTRANSFERASE SULT"/>
    <property type="match status" value="1"/>
</dbReference>
<keyword evidence="5" id="KW-1185">Reference proteome</keyword>
<evidence type="ECO:0000313" key="4">
    <source>
        <dbReference type="EnsemblMetazoa" id="XP_022647412"/>
    </source>
</evidence>
<dbReference type="RefSeq" id="XP_022647412.1">
    <property type="nucleotide sequence ID" value="XM_022791677.1"/>
</dbReference>
<dbReference type="InParanoid" id="A0A7M7J698"/>
<dbReference type="GeneID" id="111244482"/>
<sequence length="342" mass="39518">MLIVDGIRLPGHFQPEFIERARGYHQPRDDILIVSYPKAGTHWLCHILSLILTDFGTTEAPVYLEAAGDNGQTTVNISNQPRIVFSHLPIGFFETVKSKSSAEPVSEYDSESDEIIVKRRKPREIARSRRLHKVIYLCRNPADVIVSYHYHCQTLASLYGDEYACKSLEEFSESFLKDECYYGSYFKHVKDWLSSTEFDLHVVSYEQLQLDFNSTIRELLKFIGREKWLSEGNTQVKLRRLREECTINRTRRLIQKQVADIVCKAIDGDHLSQDQRHSVKRIQTENSDREKFISVFAHKGLIGEGQAKLNDEILRKLHTLTIELLADTPIAHIWKSLGILRS</sequence>
<accession>A0A7M7J698</accession>
<feature type="domain" description="Sulfotransferase" evidence="3">
    <location>
        <begin position="29"/>
        <end position="327"/>
    </location>
</feature>
<evidence type="ECO:0000259" key="3">
    <source>
        <dbReference type="Pfam" id="PF00685"/>
    </source>
</evidence>
<comment type="similarity">
    <text evidence="1">Belongs to the sulfotransferase 1 family.</text>
</comment>
<dbReference type="GO" id="GO:0008146">
    <property type="term" value="F:sulfotransferase activity"/>
    <property type="evidence" value="ECO:0007669"/>
    <property type="project" value="InterPro"/>
</dbReference>
<protein>
    <recommendedName>
        <fullName evidence="3">Sulfotransferase domain-containing protein</fullName>
    </recommendedName>
</protein>
<dbReference type="OMA" id="ECTINRT"/>
<dbReference type="SUPFAM" id="SSF52540">
    <property type="entry name" value="P-loop containing nucleoside triphosphate hydrolases"/>
    <property type="match status" value="1"/>
</dbReference>
<evidence type="ECO:0000313" key="5">
    <source>
        <dbReference type="Proteomes" id="UP000594260"/>
    </source>
</evidence>
<dbReference type="InterPro" id="IPR027417">
    <property type="entry name" value="P-loop_NTPase"/>
</dbReference>
<evidence type="ECO:0000256" key="2">
    <source>
        <dbReference type="ARBA" id="ARBA00022679"/>
    </source>
</evidence>
<organism evidence="4 5">
    <name type="scientific">Varroa destructor</name>
    <name type="common">Honeybee mite</name>
    <dbReference type="NCBI Taxonomy" id="109461"/>
    <lineage>
        <taxon>Eukaryota</taxon>
        <taxon>Metazoa</taxon>
        <taxon>Ecdysozoa</taxon>
        <taxon>Arthropoda</taxon>
        <taxon>Chelicerata</taxon>
        <taxon>Arachnida</taxon>
        <taxon>Acari</taxon>
        <taxon>Parasitiformes</taxon>
        <taxon>Mesostigmata</taxon>
        <taxon>Gamasina</taxon>
        <taxon>Dermanyssoidea</taxon>
        <taxon>Varroidae</taxon>
        <taxon>Varroa</taxon>
    </lineage>
</organism>
<reference evidence="4" key="1">
    <citation type="submission" date="2021-01" db="UniProtKB">
        <authorList>
            <consortium name="EnsemblMetazoa"/>
        </authorList>
    </citation>
    <scope>IDENTIFICATION</scope>
</reference>
<dbReference type="Proteomes" id="UP000594260">
    <property type="component" value="Unplaced"/>
</dbReference>
<proteinExistence type="inferred from homology"/>
<dbReference type="Gene3D" id="3.40.50.300">
    <property type="entry name" value="P-loop containing nucleotide triphosphate hydrolases"/>
    <property type="match status" value="1"/>
</dbReference>
<dbReference type="Pfam" id="PF00685">
    <property type="entry name" value="Sulfotransfer_1"/>
    <property type="match status" value="1"/>
</dbReference>
<dbReference type="AlphaFoldDB" id="A0A7M7J698"/>
<keyword evidence="2" id="KW-0808">Transferase</keyword>
<dbReference type="KEGG" id="vde:111244482"/>
<dbReference type="InterPro" id="IPR000863">
    <property type="entry name" value="Sulfotransferase_dom"/>
</dbReference>
<name>A0A7M7J698_VARDE</name>
<dbReference type="OrthoDB" id="205623at2759"/>